<organism evidence="2 4">
    <name type="scientific">Colwellia hornerae</name>
    <dbReference type="NCBI Taxonomy" id="89402"/>
    <lineage>
        <taxon>Bacteria</taxon>
        <taxon>Pseudomonadati</taxon>
        <taxon>Pseudomonadota</taxon>
        <taxon>Gammaproteobacteria</taxon>
        <taxon>Alteromonadales</taxon>
        <taxon>Colwelliaceae</taxon>
        <taxon>Colwellia</taxon>
    </lineage>
</organism>
<dbReference type="OrthoDB" id="9963374at2"/>
<dbReference type="AlphaFoldDB" id="A0A5C6Q2I4"/>
<protein>
    <submittedName>
        <fullName evidence="2">Uncharacterized protein</fullName>
    </submittedName>
</protein>
<gene>
    <name evidence="1" type="ORF">ESZ26_18510</name>
    <name evidence="2" type="ORF">ESZ27_18400</name>
</gene>
<dbReference type="Proteomes" id="UP000321525">
    <property type="component" value="Unassembled WGS sequence"/>
</dbReference>
<dbReference type="EMBL" id="VOLR01000047">
    <property type="protein sequence ID" value="TWX53823.1"/>
    <property type="molecule type" value="Genomic_DNA"/>
</dbReference>
<accession>A0A5C6Q2I4</accession>
<evidence type="ECO:0000313" key="3">
    <source>
        <dbReference type="Proteomes" id="UP000321525"/>
    </source>
</evidence>
<dbReference type="Proteomes" id="UP000321917">
    <property type="component" value="Unassembled WGS sequence"/>
</dbReference>
<dbReference type="EMBL" id="VOLQ01000064">
    <property type="protein sequence ID" value="TWX62982.1"/>
    <property type="molecule type" value="Genomic_DNA"/>
</dbReference>
<dbReference type="RefSeq" id="WP_146801229.1">
    <property type="nucleotide sequence ID" value="NZ_VOLP01000046.1"/>
</dbReference>
<evidence type="ECO:0000313" key="4">
    <source>
        <dbReference type="Proteomes" id="UP000321917"/>
    </source>
</evidence>
<evidence type="ECO:0000313" key="2">
    <source>
        <dbReference type="EMBL" id="TWX62982.1"/>
    </source>
</evidence>
<reference evidence="2 4" key="1">
    <citation type="submission" date="2019-07" db="EMBL/GenBank/DDBJ databases">
        <title>Genomes of sea-ice associated Colwellia species.</title>
        <authorList>
            <person name="Bowman J.P."/>
        </authorList>
    </citation>
    <scope>NUCLEOTIDE SEQUENCE [LARGE SCALE GENOMIC DNA]</scope>
    <source>
        <strain evidence="1 3">ACAM 607</strain>
        <strain evidence="2 4">IC036</strain>
    </source>
</reference>
<keyword evidence="3" id="KW-1185">Reference proteome</keyword>
<evidence type="ECO:0000313" key="1">
    <source>
        <dbReference type="EMBL" id="TWX53823.1"/>
    </source>
</evidence>
<name>A0A5C6Q2I4_9GAMM</name>
<proteinExistence type="predicted"/>
<sequence length="164" mass="18306">MDLEKVMLEIIESMAGSIHEGFKGAISGGHDTIKIGSFKVMRYAEVIEKNFGKSQLKPIVAILHELMVARAIEKKNYASIDFYLSEQAATVVLITAIEILINSKGWFSFSGKNNYRNFEENGYQISFLGDDYTSWEFSALEASFVSITKSAELNAQIQHLNPVA</sequence>
<comment type="caution">
    <text evidence="2">The sequence shown here is derived from an EMBL/GenBank/DDBJ whole genome shotgun (WGS) entry which is preliminary data.</text>
</comment>